<evidence type="ECO:0000256" key="3">
    <source>
        <dbReference type="PIRSR" id="PIRSR607837-1"/>
    </source>
</evidence>
<protein>
    <recommendedName>
        <fullName evidence="5">DinB family protein</fullName>
    </recommendedName>
</protein>
<evidence type="ECO:0000256" key="2">
    <source>
        <dbReference type="ARBA" id="ARBA00022723"/>
    </source>
</evidence>
<keyword evidence="2 3" id="KW-0479">Metal-binding</keyword>
<organism evidence="4">
    <name type="scientific">Eiseniibacteriota bacterium</name>
    <dbReference type="NCBI Taxonomy" id="2212470"/>
    <lineage>
        <taxon>Bacteria</taxon>
        <taxon>Candidatus Eiseniibacteriota</taxon>
    </lineage>
</organism>
<name>A0A832I3L7_UNCEI</name>
<sequence>MNKTAMMEMWEQVRLAAGIALRAVEALPADRLDAHPIRDMRTPRELVVHMFATIRAFAEGALSGEIKAGHDAVPAGVTTRDELVAWCRATWDAANRAVTATTDAHATAMVKTPWGVTFPGIACIGAAHTELLHHRGQLYAYLRQLGVEPPMLWDIANSAPEFRPRQAAQA</sequence>
<gene>
    <name evidence="4" type="ORF">ENR23_04450</name>
</gene>
<dbReference type="InterPro" id="IPR007837">
    <property type="entry name" value="DinB"/>
</dbReference>
<dbReference type="AlphaFoldDB" id="A0A832I3L7"/>
<dbReference type="SUPFAM" id="SSF109854">
    <property type="entry name" value="DinB/YfiT-like putative metalloenzymes"/>
    <property type="match status" value="1"/>
</dbReference>
<dbReference type="GO" id="GO:0046872">
    <property type="term" value="F:metal ion binding"/>
    <property type="evidence" value="ECO:0007669"/>
    <property type="project" value="UniProtKB-KW"/>
</dbReference>
<feature type="binding site" evidence="3">
    <location>
        <position position="49"/>
    </location>
    <ligand>
        <name>a divalent metal cation</name>
        <dbReference type="ChEBI" id="CHEBI:60240"/>
    </ligand>
</feature>
<dbReference type="InterPro" id="IPR034660">
    <property type="entry name" value="DinB/YfiT-like"/>
</dbReference>
<reference evidence="4" key="1">
    <citation type="journal article" date="2020" name="mSystems">
        <title>Genome- and Community-Level Interaction Insights into Carbon Utilization and Element Cycling Functions of Hydrothermarchaeota in Hydrothermal Sediment.</title>
        <authorList>
            <person name="Zhou Z."/>
            <person name="Liu Y."/>
            <person name="Xu W."/>
            <person name="Pan J."/>
            <person name="Luo Z.H."/>
            <person name="Li M."/>
        </authorList>
    </citation>
    <scope>NUCLEOTIDE SEQUENCE [LARGE SCALE GENOMIC DNA]</scope>
    <source>
        <strain evidence="4">SpSt-381</strain>
    </source>
</reference>
<feature type="binding site" evidence="3">
    <location>
        <position position="134"/>
    </location>
    <ligand>
        <name>a divalent metal cation</name>
        <dbReference type="ChEBI" id="CHEBI:60240"/>
    </ligand>
</feature>
<proteinExistence type="inferred from homology"/>
<dbReference type="EMBL" id="DSQF01000008">
    <property type="protein sequence ID" value="HGZ42670.1"/>
    <property type="molecule type" value="Genomic_DNA"/>
</dbReference>
<evidence type="ECO:0000256" key="1">
    <source>
        <dbReference type="ARBA" id="ARBA00008635"/>
    </source>
</evidence>
<dbReference type="Gene3D" id="1.20.120.450">
    <property type="entry name" value="dinb family like domain"/>
    <property type="match status" value="1"/>
</dbReference>
<evidence type="ECO:0000313" key="4">
    <source>
        <dbReference type="EMBL" id="HGZ42670.1"/>
    </source>
</evidence>
<comment type="caution">
    <text evidence="4">The sequence shown here is derived from an EMBL/GenBank/DDBJ whole genome shotgun (WGS) entry which is preliminary data.</text>
</comment>
<evidence type="ECO:0008006" key="5">
    <source>
        <dbReference type="Google" id="ProtNLM"/>
    </source>
</evidence>
<accession>A0A832I3L7</accession>
<comment type="similarity">
    <text evidence="1">Belongs to the DinB family.</text>
</comment>
<dbReference type="Pfam" id="PF05163">
    <property type="entry name" value="DinB"/>
    <property type="match status" value="1"/>
</dbReference>